<dbReference type="SUPFAM" id="SSF55729">
    <property type="entry name" value="Acyl-CoA N-acyltransferases (Nat)"/>
    <property type="match status" value="1"/>
</dbReference>
<evidence type="ECO:0000313" key="2">
    <source>
        <dbReference type="EMBL" id="KAK5624487.1"/>
    </source>
</evidence>
<dbReference type="PANTHER" id="PTHR42791">
    <property type="entry name" value="GNAT FAMILY ACETYLTRANSFERASE"/>
    <property type="match status" value="1"/>
</dbReference>
<dbReference type="PANTHER" id="PTHR42791:SF14">
    <property type="entry name" value="N-ACETYLTRANSFERASE DOMAIN-CONTAINING PROTEIN"/>
    <property type="match status" value="1"/>
</dbReference>
<sequence>MPSEMPLELQPATEADAERAAEIEREAYGPNEFSSILFPGPFPDHVPGKNTRAEELAKAYREDPAIRWLKVVDTDLAPTEDNKQMIGFAQWNINDGSQLPLPPRVFHAGCNKEACEAVFTSLDEIRRKRSGVKHVHLRLLHVDPKHQRRGAGAMLVNWGVEEAKKLGLPAFLESSPAGHSLYQRFGFRDIDINLIDFTRFGKATNHTTYIMALEA</sequence>
<dbReference type="GO" id="GO:0016747">
    <property type="term" value="F:acyltransferase activity, transferring groups other than amino-acyl groups"/>
    <property type="evidence" value="ECO:0007669"/>
    <property type="project" value="InterPro"/>
</dbReference>
<reference evidence="2 3" key="1">
    <citation type="submission" date="2023-10" db="EMBL/GenBank/DDBJ databases">
        <title>Draft genome sequence of Xylaria bambusicola isolate GMP-LS, the root and basal stem rot pathogen of sugarcane in Indonesia.</title>
        <authorList>
            <person name="Selvaraj P."/>
            <person name="Muralishankar V."/>
            <person name="Muruganantham S."/>
            <person name="Sp S."/>
            <person name="Haryani S."/>
            <person name="Lau K.J.X."/>
            <person name="Naqvi N.I."/>
        </authorList>
    </citation>
    <scope>NUCLEOTIDE SEQUENCE [LARGE SCALE GENOMIC DNA]</scope>
    <source>
        <strain evidence="2">GMP-LS</strain>
    </source>
</reference>
<dbReference type="AlphaFoldDB" id="A0AAN7Z0H0"/>
<organism evidence="2 3">
    <name type="scientific">Xylaria bambusicola</name>
    <dbReference type="NCBI Taxonomy" id="326684"/>
    <lineage>
        <taxon>Eukaryota</taxon>
        <taxon>Fungi</taxon>
        <taxon>Dikarya</taxon>
        <taxon>Ascomycota</taxon>
        <taxon>Pezizomycotina</taxon>
        <taxon>Sordariomycetes</taxon>
        <taxon>Xylariomycetidae</taxon>
        <taxon>Xylariales</taxon>
        <taxon>Xylariaceae</taxon>
        <taxon>Xylaria</taxon>
    </lineage>
</organism>
<dbReference type="Gene3D" id="3.40.630.30">
    <property type="match status" value="1"/>
</dbReference>
<dbReference type="InterPro" id="IPR000182">
    <property type="entry name" value="GNAT_dom"/>
</dbReference>
<dbReference type="EMBL" id="JAWHQM010000001">
    <property type="protein sequence ID" value="KAK5624487.1"/>
    <property type="molecule type" value="Genomic_DNA"/>
</dbReference>
<dbReference type="InterPro" id="IPR016181">
    <property type="entry name" value="Acyl_CoA_acyltransferase"/>
</dbReference>
<protein>
    <recommendedName>
        <fullName evidence="1">N-acetyltransferase domain-containing protein</fullName>
    </recommendedName>
</protein>
<dbReference type="InterPro" id="IPR052523">
    <property type="entry name" value="Trichothecene_AcTrans"/>
</dbReference>
<dbReference type="PROSITE" id="PS51186">
    <property type="entry name" value="GNAT"/>
    <property type="match status" value="1"/>
</dbReference>
<proteinExistence type="predicted"/>
<evidence type="ECO:0000313" key="3">
    <source>
        <dbReference type="Proteomes" id="UP001305414"/>
    </source>
</evidence>
<accession>A0AAN7Z0H0</accession>
<comment type="caution">
    <text evidence="2">The sequence shown here is derived from an EMBL/GenBank/DDBJ whole genome shotgun (WGS) entry which is preliminary data.</text>
</comment>
<dbReference type="Proteomes" id="UP001305414">
    <property type="component" value="Unassembled WGS sequence"/>
</dbReference>
<name>A0AAN7Z0H0_9PEZI</name>
<gene>
    <name evidence="2" type="ORF">RRF57_000203</name>
</gene>
<evidence type="ECO:0000259" key="1">
    <source>
        <dbReference type="PROSITE" id="PS51186"/>
    </source>
</evidence>
<keyword evidence="3" id="KW-1185">Reference proteome</keyword>
<dbReference type="Pfam" id="PF00583">
    <property type="entry name" value="Acetyltransf_1"/>
    <property type="match status" value="1"/>
</dbReference>
<dbReference type="CDD" id="cd04301">
    <property type="entry name" value="NAT_SF"/>
    <property type="match status" value="1"/>
</dbReference>
<feature type="domain" description="N-acetyltransferase" evidence="1">
    <location>
        <begin position="7"/>
        <end position="215"/>
    </location>
</feature>